<comment type="caution">
    <text evidence="7">The sequence shown here is derived from an EMBL/GenBank/DDBJ whole genome shotgun (WGS) entry which is preliminary data.</text>
</comment>
<keyword evidence="4 5" id="KW-0472">Membrane</keyword>
<evidence type="ECO:0000256" key="4">
    <source>
        <dbReference type="ARBA" id="ARBA00023136"/>
    </source>
</evidence>
<feature type="transmembrane region" description="Helical" evidence="5">
    <location>
        <begin position="168"/>
        <end position="194"/>
    </location>
</feature>
<dbReference type="InterPro" id="IPR036259">
    <property type="entry name" value="MFS_trans_sf"/>
</dbReference>
<proteinExistence type="predicted"/>
<feature type="domain" description="Major facilitator superfamily (MFS) profile" evidence="6">
    <location>
        <begin position="1"/>
        <end position="329"/>
    </location>
</feature>
<evidence type="ECO:0000259" key="6">
    <source>
        <dbReference type="PROSITE" id="PS50850"/>
    </source>
</evidence>
<dbReference type="InterPro" id="IPR011701">
    <property type="entry name" value="MFS"/>
</dbReference>
<dbReference type="PROSITE" id="PS50850">
    <property type="entry name" value="MFS"/>
    <property type="match status" value="1"/>
</dbReference>
<keyword evidence="8" id="KW-1185">Reference proteome</keyword>
<evidence type="ECO:0000256" key="2">
    <source>
        <dbReference type="ARBA" id="ARBA00022692"/>
    </source>
</evidence>
<feature type="transmembrane region" description="Helical" evidence="5">
    <location>
        <begin position="130"/>
        <end position="156"/>
    </location>
</feature>
<gene>
    <name evidence="7" type="ORF">SLS56_007284</name>
</gene>
<keyword evidence="2 5" id="KW-0812">Transmembrane</keyword>
<name>A0ABR3SNC4_9PEZI</name>
<dbReference type="EMBL" id="JAJVDC020000093">
    <property type="protein sequence ID" value="KAL1625537.1"/>
    <property type="molecule type" value="Genomic_DNA"/>
</dbReference>
<keyword evidence="3 5" id="KW-1133">Transmembrane helix</keyword>
<evidence type="ECO:0000256" key="5">
    <source>
        <dbReference type="SAM" id="Phobius"/>
    </source>
</evidence>
<protein>
    <recommendedName>
        <fullName evidence="6">Major facilitator superfamily (MFS) profile domain-containing protein</fullName>
    </recommendedName>
</protein>
<evidence type="ECO:0000313" key="8">
    <source>
        <dbReference type="Proteomes" id="UP001521116"/>
    </source>
</evidence>
<feature type="transmembrane region" description="Helical" evidence="5">
    <location>
        <begin position="50"/>
        <end position="70"/>
    </location>
</feature>
<evidence type="ECO:0000256" key="1">
    <source>
        <dbReference type="ARBA" id="ARBA00004141"/>
    </source>
</evidence>
<reference evidence="7 8" key="1">
    <citation type="submission" date="2024-02" db="EMBL/GenBank/DDBJ databases">
        <title>De novo assembly and annotation of 12 fungi associated with fruit tree decline syndrome in Ontario, Canada.</title>
        <authorList>
            <person name="Sulman M."/>
            <person name="Ellouze W."/>
            <person name="Ilyukhin E."/>
        </authorList>
    </citation>
    <scope>NUCLEOTIDE SEQUENCE [LARGE SCALE GENOMIC DNA]</scope>
    <source>
        <strain evidence="7 8">M1-105</strain>
    </source>
</reference>
<dbReference type="PANTHER" id="PTHR23502">
    <property type="entry name" value="MAJOR FACILITATOR SUPERFAMILY"/>
    <property type="match status" value="1"/>
</dbReference>
<feature type="transmembrane region" description="Helical" evidence="5">
    <location>
        <begin position="301"/>
        <end position="327"/>
    </location>
</feature>
<dbReference type="InterPro" id="IPR020846">
    <property type="entry name" value="MFS_dom"/>
</dbReference>
<dbReference type="Gene3D" id="1.20.1250.20">
    <property type="entry name" value="MFS general substrate transporter like domains"/>
    <property type="match status" value="1"/>
</dbReference>
<feature type="transmembrane region" description="Helical" evidence="5">
    <location>
        <begin position="243"/>
        <end position="264"/>
    </location>
</feature>
<organism evidence="7 8">
    <name type="scientific">Neofusicoccum ribis</name>
    <dbReference type="NCBI Taxonomy" id="45134"/>
    <lineage>
        <taxon>Eukaryota</taxon>
        <taxon>Fungi</taxon>
        <taxon>Dikarya</taxon>
        <taxon>Ascomycota</taxon>
        <taxon>Pezizomycotina</taxon>
        <taxon>Dothideomycetes</taxon>
        <taxon>Dothideomycetes incertae sedis</taxon>
        <taxon>Botryosphaeriales</taxon>
        <taxon>Botryosphaeriaceae</taxon>
        <taxon>Neofusicoccum</taxon>
    </lineage>
</organism>
<evidence type="ECO:0000256" key="3">
    <source>
        <dbReference type="ARBA" id="ARBA00022989"/>
    </source>
</evidence>
<feature type="transmembrane region" description="Helical" evidence="5">
    <location>
        <begin position="20"/>
        <end position="43"/>
    </location>
</feature>
<accession>A0ABR3SNC4</accession>
<dbReference type="Proteomes" id="UP001521116">
    <property type="component" value="Unassembled WGS sequence"/>
</dbReference>
<sequence length="353" mass="39488">MALGASTVVDLFFFHQRGRAMGIFTVAMTNGAHISPIIGGLIGQYCGWRWIFKFAAILDGFMLLTIIFFLPETLYVRESLTPANMGPSATRLNKEQYINRLRLWTSHPSLKLQGSHFVIPTLKMMKYPSVIFPALYLSSQYGFASILPAVTVAHIFTKYFGWSTMDIGIAYGAALTIGGSLGELAAGIVVDGIVKRERRKLGGRDPEPEVRLKAIWTGEILEPIGLLIYGFTLQYRMHWMGPLFGMGLASFGVQIILTTCYTYSVDCYRDRNSDVSQVFNFWRQEVGMTFAFYVIDWAEVIGYQFVFLFFAIVGSVLAFIPILVLMWKGKEIRERLGSPGQAISAVVDGAEKK</sequence>
<evidence type="ECO:0000313" key="7">
    <source>
        <dbReference type="EMBL" id="KAL1625537.1"/>
    </source>
</evidence>
<comment type="subcellular location">
    <subcellularLocation>
        <location evidence="1">Membrane</location>
        <topology evidence="1">Multi-pass membrane protein</topology>
    </subcellularLocation>
</comment>
<dbReference type="SUPFAM" id="SSF103473">
    <property type="entry name" value="MFS general substrate transporter"/>
    <property type="match status" value="1"/>
</dbReference>
<dbReference type="Pfam" id="PF07690">
    <property type="entry name" value="MFS_1"/>
    <property type="match status" value="1"/>
</dbReference>
<dbReference type="PANTHER" id="PTHR23502:SF181">
    <property type="entry name" value="MAJOR FACILITATOR SUPERFAMILY (MFS) PROFILE DOMAIN-CONTAINING PROTEIN"/>
    <property type="match status" value="1"/>
</dbReference>